<comment type="caution">
    <text evidence="3">The sequence shown here is derived from an EMBL/GenBank/DDBJ whole genome shotgun (WGS) entry which is preliminary data.</text>
</comment>
<dbReference type="EMBL" id="BDUF01000071">
    <property type="protein sequence ID" value="GAX90934.1"/>
    <property type="molecule type" value="Genomic_DNA"/>
</dbReference>
<dbReference type="Pfam" id="PF13817">
    <property type="entry name" value="DDE_Tnp_IS66_C"/>
    <property type="match status" value="1"/>
</dbReference>
<dbReference type="InterPro" id="IPR039552">
    <property type="entry name" value="IS66_C"/>
</dbReference>
<dbReference type="InterPro" id="IPR052344">
    <property type="entry name" value="Transposase-related"/>
</dbReference>
<dbReference type="Proteomes" id="UP000217785">
    <property type="component" value="Unassembled WGS sequence"/>
</dbReference>
<dbReference type="PANTHER" id="PTHR33678">
    <property type="entry name" value="BLL1576 PROTEIN"/>
    <property type="match status" value="1"/>
</dbReference>
<proteinExistence type="predicted"/>
<dbReference type="InterPro" id="IPR004291">
    <property type="entry name" value="Transposase_IS66_central"/>
</dbReference>
<sequence>MHYRRKFDEALKALPESKSSAPVVAREGLDFCNRLFAIERDLKDATPDERYTIRIERSRPILDAFLAWLRTQRPRVLPKSALGQAIVYCLNQWEKLESFLKDGRLELDNNRSERSIKPFVIGRKNWMFSNTPRGAQASAIIYSIIETAKENGLNPFAYLTYLFEKLPQLEDPKDLQALDSLLPWSEALPLTCRIFQK</sequence>
<dbReference type="PANTHER" id="PTHR33678:SF1">
    <property type="entry name" value="BLL1576 PROTEIN"/>
    <property type="match status" value="1"/>
</dbReference>
<feature type="domain" description="Transposase IS66 central" evidence="1">
    <location>
        <begin position="2"/>
        <end position="137"/>
    </location>
</feature>
<protein>
    <submittedName>
        <fullName evidence="3">Transposase</fullName>
    </submittedName>
</protein>
<reference evidence="4" key="1">
    <citation type="submission" date="2017-07" db="EMBL/GenBank/DDBJ databases">
        <title>Draft genome sequence of Effusibacillus lacus strain skLN1.</title>
        <authorList>
            <person name="Watanabe M."/>
            <person name="Kojima H."/>
            <person name="Fukui M."/>
        </authorList>
    </citation>
    <scope>NUCLEOTIDE SEQUENCE [LARGE SCALE GENOMIC DNA]</scope>
    <source>
        <strain evidence="4">skLN1</strain>
    </source>
</reference>
<dbReference type="AlphaFoldDB" id="A0A292YR99"/>
<dbReference type="NCBIfam" id="NF033517">
    <property type="entry name" value="transpos_IS66"/>
    <property type="match status" value="1"/>
</dbReference>
<keyword evidence="4" id="KW-1185">Reference proteome</keyword>
<organism evidence="3 4">
    <name type="scientific">Effusibacillus lacus</name>
    <dbReference type="NCBI Taxonomy" id="1348429"/>
    <lineage>
        <taxon>Bacteria</taxon>
        <taxon>Bacillati</taxon>
        <taxon>Bacillota</taxon>
        <taxon>Bacilli</taxon>
        <taxon>Bacillales</taxon>
        <taxon>Alicyclobacillaceae</taxon>
        <taxon>Effusibacillus</taxon>
    </lineage>
</organism>
<gene>
    <name evidence="3" type="ORF">EFBL_2578</name>
</gene>
<evidence type="ECO:0000259" key="1">
    <source>
        <dbReference type="Pfam" id="PF03050"/>
    </source>
</evidence>
<feature type="domain" description="Transposase IS66 C-terminal" evidence="2">
    <location>
        <begin position="143"/>
        <end position="184"/>
    </location>
</feature>
<evidence type="ECO:0000259" key="2">
    <source>
        <dbReference type="Pfam" id="PF13817"/>
    </source>
</evidence>
<evidence type="ECO:0000313" key="4">
    <source>
        <dbReference type="Proteomes" id="UP000217785"/>
    </source>
</evidence>
<evidence type="ECO:0000313" key="3">
    <source>
        <dbReference type="EMBL" id="GAX90934.1"/>
    </source>
</evidence>
<dbReference type="Pfam" id="PF03050">
    <property type="entry name" value="DDE_Tnp_IS66"/>
    <property type="match status" value="1"/>
</dbReference>
<name>A0A292YR99_9BACL</name>
<accession>A0A292YR99</accession>